<feature type="transmembrane region" description="Helical" evidence="8">
    <location>
        <begin position="276"/>
        <end position="298"/>
    </location>
</feature>
<keyword evidence="3" id="KW-0813">Transport</keyword>
<evidence type="ECO:0000256" key="2">
    <source>
        <dbReference type="ARBA" id="ARBA00007935"/>
    </source>
</evidence>
<dbReference type="EMBL" id="FRBW01000004">
    <property type="protein sequence ID" value="SHM95153.1"/>
    <property type="molecule type" value="Genomic_DNA"/>
</dbReference>
<protein>
    <submittedName>
        <fullName evidence="9">Iron complex transport system permease protein</fullName>
    </submittedName>
</protein>
<comment type="similarity">
    <text evidence="2">Belongs to the binding-protein-dependent transport system permease family. FecCD subfamily.</text>
</comment>
<feature type="transmembrane region" description="Helical" evidence="8">
    <location>
        <begin position="240"/>
        <end position="264"/>
    </location>
</feature>
<dbReference type="PANTHER" id="PTHR30472:SF25">
    <property type="entry name" value="ABC TRANSPORTER PERMEASE PROTEIN MJ0876-RELATED"/>
    <property type="match status" value="1"/>
</dbReference>
<dbReference type="AlphaFoldDB" id="A0A1M7MVG2"/>
<dbReference type="SUPFAM" id="SSF81345">
    <property type="entry name" value="ABC transporter involved in vitamin B12 uptake, BtuC"/>
    <property type="match status" value="1"/>
</dbReference>
<keyword evidence="4" id="KW-1003">Cell membrane</keyword>
<sequence>MMERRGLFLSLSGLLLALVLPLHLFFGFSPASLPGLALSLVHFEVNSYEDAVLLFQRLPRSVIAVYAGSIAAASGFVLQSLVRNPLASPATLGVNSGAALFLVAAALLLDADAAVQGLAALAGAITGFLACLAVARFAGRRNDPRGLSLILSGALVSMLFTGMTNALLLSDPARRADFLSWVTGNINHVYIDRLAMFWWIGAAAVLVLLLLARPLTLILFGEDKAASAGVNVPLVSRAAITAAVLGTGSAVAVCGPIGFVGLVIPHIVRPFAGNNLVHALPASLLCGASACLLADLLAREAFQPFVINTGLVTDLVGGIVFIVIVKRFYLSAGSREAA</sequence>
<gene>
    <name evidence="9" type="ORF">SAMN05444272_3578</name>
</gene>
<dbReference type="STRING" id="735517.SAMN05444272_3578"/>
<accession>A0A1M7MVG2</accession>
<feature type="transmembrane region" description="Helical" evidence="8">
    <location>
        <begin position="305"/>
        <end position="325"/>
    </location>
</feature>
<evidence type="ECO:0000313" key="10">
    <source>
        <dbReference type="Proteomes" id="UP000186002"/>
    </source>
</evidence>
<name>A0A1M7MVG2_9HYPH</name>
<evidence type="ECO:0000256" key="5">
    <source>
        <dbReference type="ARBA" id="ARBA00022692"/>
    </source>
</evidence>
<dbReference type="InterPro" id="IPR037294">
    <property type="entry name" value="ABC_BtuC-like"/>
</dbReference>
<keyword evidence="7 8" id="KW-0472">Membrane</keyword>
<keyword evidence="6 8" id="KW-1133">Transmembrane helix</keyword>
<dbReference type="Pfam" id="PF01032">
    <property type="entry name" value="FecCD"/>
    <property type="match status" value="1"/>
</dbReference>
<comment type="subcellular location">
    <subcellularLocation>
        <location evidence="1">Cell membrane</location>
        <topology evidence="1">Multi-pass membrane protein</topology>
    </subcellularLocation>
</comment>
<feature type="transmembrane region" description="Helical" evidence="8">
    <location>
        <begin position="89"/>
        <end position="109"/>
    </location>
</feature>
<evidence type="ECO:0000313" key="9">
    <source>
        <dbReference type="EMBL" id="SHM95153.1"/>
    </source>
</evidence>
<dbReference type="PANTHER" id="PTHR30472">
    <property type="entry name" value="FERRIC ENTEROBACTIN TRANSPORT SYSTEM PERMEASE PROTEIN"/>
    <property type="match status" value="1"/>
</dbReference>
<evidence type="ECO:0000256" key="6">
    <source>
        <dbReference type="ARBA" id="ARBA00022989"/>
    </source>
</evidence>
<reference evidence="9 10" key="1">
    <citation type="submission" date="2016-11" db="EMBL/GenBank/DDBJ databases">
        <authorList>
            <person name="Jaros S."/>
            <person name="Januszkiewicz K."/>
            <person name="Wedrychowicz H."/>
        </authorList>
    </citation>
    <scope>NUCLEOTIDE SEQUENCE [LARGE SCALE GENOMIC DNA]</scope>
    <source>
        <strain evidence="9 10">DSM 22153</strain>
    </source>
</reference>
<evidence type="ECO:0000256" key="7">
    <source>
        <dbReference type="ARBA" id="ARBA00023136"/>
    </source>
</evidence>
<evidence type="ECO:0000256" key="8">
    <source>
        <dbReference type="SAM" id="Phobius"/>
    </source>
</evidence>
<evidence type="ECO:0000256" key="1">
    <source>
        <dbReference type="ARBA" id="ARBA00004651"/>
    </source>
</evidence>
<feature type="transmembrane region" description="Helical" evidence="8">
    <location>
        <begin position="63"/>
        <end position="82"/>
    </location>
</feature>
<dbReference type="Gene3D" id="1.10.3470.10">
    <property type="entry name" value="ABC transporter involved in vitamin B12 uptake, BtuC"/>
    <property type="match status" value="1"/>
</dbReference>
<dbReference type="OrthoDB" id="9811975at2"/>
<dbReference type="GO" id="GO:0022857">
    <property type="term" value="F:transmembrane transporter activity"/>
    <property type="evidence" value="ECO:0007669"/>
    <property type="project" value="InterPro"/>
</dbReference>
<feature type="transmembrane region" description="Helical" evidence="8">
    <location>
        <begin position="147"/>
        <end position="169"/>
    </location>
</feature>
<dbReference type="Proteomes" id="UP000186002">
    <property type="component" value="Unassembled WGS sequence"/>
</dbReference>
<dbReference type="GO" id="GO:0005886">
    <property type="term" value="C:plasma membrane"/>
    <property type="evidence" value="ECO:0007669"/>
    <property type="project" value="UniProtKB-SubCell"/>
</dbReference>
<keyword evidence="5 8" id="KW-0812">Transmembrane</keyword>
<organism evidence="9 10">
    <name type="scientific">Roseibium suaedae</name>
    <dbReference type="NCBI Taxonomy" id="735517"/>
    <lineage>
        <taxon>Bacteria</taxon>
        <taxon>Pseudomonadati</taxon>
        <taxon>Pseudomonadota</taxon>
        <taxon>Alphaproteobacteria</taxon>
        <taxon>Hyphomicrobiales</taxon>
        <taxon>Stappiaceae</taxon>
        <taxon>Roseibium</taxon>
    </lineage>
</organism>
<dbReference type="CDD" id="cd06550">
    <property type="entry name" value="TM_ABC_iron-siderophores_like"/>
    <property type="match status" value="1"/>
</dbReference>
<proteinExistence type="inferred from homology"/>
<keyword evidence="10" id="KW-1185">Reference proteome</keyword>
<evidence type="ECO:0000256" key="3">
    <source>
        <dbReference type="ARBA" id="ARBA00022448"/>
    </source>
</evidence>
<evidence type="ECO:0000256" key="4">
    <source>
        <dbReference type="ARBA" id="ARBA00022475"/>
    </source>
</evidence>
<feature type="transmembrane region" description="Helical" evidence="8">
    <location>
        <begin position="196"/>
        <end position="220"/>
    </location>
</feature>
<feature type="transmembrane region" description="Helical" evidence="8">
    <location>
        <begin position="115"/>
        <end position="135"/>
    </location>
</feature>
<dbReference type="InterPro" id="IPR000522">
    <property type="entry name" value="ABC_transptr_permease_BtuC"/>
</dbReference>